<proteinExistence type="predicted"/>
<accession>A0A4Z2GNK8</accession>
<comment type="caution">
    <text evidence="3">The sequence shown here is derived from an EMBL/GenBank/DDBJ whole genome shotgun (WGS) entry which is preliminary data.</text>
</comment>
<dbReference type="AlphaFoldDB" id="A0A4Z2GNK8"/>
<feature type="compositionally biased region" description="Basic residues" evidence="1">
    <location>
        <begin position="45"/>
        <end position="54"/>
    </location>
</feature>
<name>A0A4Z2GNK8_9TELE</name>
<evidence type="ECO:0000313" key="3">
    <source>
        <dbReference type="EMBL" id="TNN54871.1"/>
    </source>
</evidence>
<keyword evidence="4" id="KW-1185">Reference proteome</keyword>
<dbReference type="Proteomes" id="UP000314294">
    <property type="component" value="Unassembled WGS sequence"/>
</dbReference>
<dbReference type="EMBL" id="SRLO01000472">
    <property type="protein sequence ID" value="TNN54871.1"/>
    <property type="molecule type" value="Genomic_DNA"/>
</dbReference>
<organism evidence="3 4">
    <name type="scientific">Liparis tanakae</name>
    <name type="common">Tanaka's snailfish</name>
    <dbReference type="NCBI Taxonomy" id="230148"/>
    <lineage>
        <taxon>Eukaryota</taxon>
        <taxon>Metazoa</taxon>
        <taxon>Chordata</taxon>
        <taxon>Craniata</taxon>
        <taxon>Vertebrata</taxon>
        <taxon>Euteleostomi</taxon>
        <taxon>Actinopterygii</taxon>
        <taxon>Neopterygii</taxon>
        <taxon>Teleostei</taxon>
        <taxon>Neoteleostei</taxon>
        <taxon>Acanthomorphata</taxon>
        <taxon>Eupercaria</taxon>
        <taxon>Perciformes</taxon>
        <taxon>Cottioidei</taxon>
        <taxon>Cottales</taxon>
        <taxon>Liparidae</taxon>
        <taxon>Liparis</taxon>
    </lineage>
</organism>
<feature type="chain" id="PRO_5021386578" evidence="2">
    <location>
        <begin position="16"/>
        <end position="96"/>
    </location>
</feature>
<gene>
    <name evidence="3" type="ORF">EYF80_034901</name>
</gene>
<feature type="region of interest" description="Disordered" evidence="1">
    <location>
        <begin position="32"/>
        <end position="96"/>
    </location>
</feature>
<feature type="compositionally biased region" description="Basic and acidic residues" evidence="1">
    <location>
        <begin position="63"/>
        <end position="82"/>
    </location>
</feature>
<evidence type="ECO:0000313" key="4">
    <source>
        <dbReference type="Proteomes" id="UP000314294"/>
    </source>
</evidence>
<sequence>MLTVLLLFCLNQVDSEMEIILCTVTIIPFHGHPISQPCGPQDAKIKKKKKKKKKQPESTENPTETKPDVRGMSERLTDDGGDAKPPISQMAPSTSS</sequence>
<feature type="signal peptide" evidence="2">
    <location>
        <begin position="1"/>
        <end position="15"/>
    </location>
</feature>
<reference evidence="3 4" key="1">
    <citation type="submission" date="2019-03" db="EMBL/GenBank/DDBJ databases">
        <title>First draft genome of Liparis tanakae, snailfish: a comprehensive survey of snailfish specific genes.</title>
        <authorList>
            <person name="Kim W."/>
            <person name="Song I."/>
            <person name="Jeong J.-H."/>
            <person name="Kim D."/>
            <person name="Kim S."/>
            <person name="Ryu S."/>
            <person name="Song J.Y."/>
            <person name="Lee S.K."/>
        </authorList>
    </citation>
    <scope>NUCLEOTIDE SEQUENCE [LARGE SCALE GENOMIC DNA]</scope>
    <source>
        <tissue evidence="3">Muscle</tissue>
    </source>
</reference>
<evidence type="ECO:0000256" key="2">
    <source>
        <dbReference type="SAM" id="SignalP"/>
    </source>
</evidence>
<evidence type="ECO:0000256" key="1">
    <source>
        <dbReference type="SAM" id="MobiDB-lite"/>
    </source>
</evidence>
<keyword evidence="2" id="KW-0732">Signal</keyword>
<protein>
    <submittedName>
        <fullName evidence="3">Uncharacterized protein</fullName>
    </submittedName>
</protein>